<evidence type="ECO:0000256" key="4">
    <source>
        <dbReference type="ARBA" id="ARBA00022722"/>
    </source>
</evidence>
<protein>
    <submittedName>
        <fullName evidence="8">Pol protein</fullName>
    </submittedName>
</protein>
<gene>
    <name evidence="8" type="ORF">LYPA_23C014720</name>
</gene>
<feature type="domain" description="Reverse transcriptase" evidence="7">
    <location>
        <begin position="17"/>
        <end position="208"/>
    </location>
</feature>
<proteinExistence type="inferred from homology"/>
<dbReference type="GO" id="GO:0016787">
    <property type="term" value="F:hydrolase activity"/>
    <property type="evidence" value="ECO:0007669"/>
    <property type="project" value="UniProtKB-KW"/>
</dbReference>
<dbReference type="InterPro" id="IPR043502">
    <property type="entry name" value="DNA/RNA_pol_sf"/>
</dbReference>
<dbReference type="AlphaFoldDB" id="A0A485NU23"/>
<keyword evidence="3" id="KW-0548">Nucleotidyltransferase</keyword>
<keyword evidence="5" id="KW-0255">Endonuclease</keyword>
<keyword evidence="9" id="KW-1185">Reference proteome</keyword>
<accession>A0A485NU23</accession>
<evidence type="ECO:0000313" key="9">
    <source>
        <dbReference type="Proteomes" id="UP000386466"/>
    </source>
</evidence>
<dbReference type="InterPro" id="IPR000477">
    <property type="entry name" value="RT_dom"/>
</dbReference>
<evidence type="ECO:0000256" key="1">
    <source>
        <dbReference type="ARBA" id="ARBA00010879"/>
    </source>
</evidence>
<keyword evidence="4" id="KW-0540">Nuclease</keyword>
<evidence type="ECO:0000256" key="2">
    <source>
        <dbReference type="ARBA" id="ARBA00022679"/>
    </source>
</evidence>
<dbReference type="InterPro" id="IPR043128">
    <property type="entry name" value="Rev_trsase/Diguanyl_cyclase"/>
</dbReference>
<keyword evidence="6" id="KW-0378">Hydrolase</keyword>
<dbReference type="PANTHER" id="PTHR33064">
    <property type="entry name" value="POL PROTEIN"/>
    <property type="match status" value="1"/>
</dbReference>
<evidence type="ECO:0000256" key="3">
    <source>
        <dbReference type="ARBA" id="ARBA00022695"/>
    </source>
</evidence>
<dbReference type="SUPFAM" id="SSF56672">
    <property type="entry name" value="DNA/RNA polymerases"/>
    <property type="match status" value="1"/>
</dbReference>
<keyword evidence="2" id="KW-0808">Transferase</keyword>
<name>A0A485NU23_LYNPA</name>
<dbReference type="Proteomes" id="UP000386466">
    <property type="component" value="Unassembled WGS sequence"/>
</dbReference>
<dbReference type="PROSITE" id="PS50878">
    <property type="entry name" value="RT_POL"/>
    <property type="match status" value="1"/>
</dbReference>
<dbReference type="InterPro" id="IPR051320">
    <property type="entry name" value="Viral_Replic_Matur_Polypro"/>
</dbReference>
<dbReference type="InterPro" id="IPR040643">
    <property type="entry name" value="MLVIN_C"/>
</dbReference>
<dbReference type="Gene3D" id="2.30.30.850">
    <property type="match status" value="1"/>
</dbReference>
<evidence type="ECO:0000256" key="5">
    <source>
        <dbReference type="ARBA" id="ARBA00022759"/>
    </source>
</evidence>
<reference evidence="8 9" key="1">
    <citation type="submission" date="2019-01" db="EMBL/GenBank/DDBJ databases">
        <authorList>
            <person name="Alioto T."/>
            <person name="Alioto T."/>
        </authorList>
    </citation>
    <scope>NUCLEOTIDE SEQUENCE [LARGE SCALE GENOMIC DNA]</scope>
</reference>
<dbReference type="Pfam" id="PF18697">
    <property type="entry name" value="MLVIN_C"/>
    <property type="match status" value="1"/>
</dbReference>
<dbReference type="Pfam" id="PF00078">
    <property type="entry name" value="RVT_1"/>
    <property type="match status" value="1"/>
</dbReference>
<evidence type="ECO:0000259" key="7">
    <source>
        <dbReference type="PROSITE" id="PS50878"/>
    </source>
</evidence>
<comment type="similarity">
    <text evidence="1">Belongs to the beta type-B retroviral polymerase family. HERV class-II K(HML-2) pol subfamily.</text>
</comment>
<dbReference type="GO" id="GO:0004519">
    <property type="term" value="F:endonuclease activity"/>
    <property type="evidence" value="ECO:0007669"/>
    <property type="project" value="UniProtKB-KW"/>
</dbReference>
<evidence type="ECO:0000313" key="8">
    <source>
        <dbReference type="EMBL" id="VFV36810.1"/>
    </source>
</evidence>
<sequence length="371" mass="42596">MSQEARKGIQPHIRRLRSLGVLVPCQSAWNTPLLPVKKPHTNDYRPVQDLREVNKRVADIHPTVPNPYTLLSSLAPSRVWYTVLDLKDAFFSLPLAPQRQPLFAFEWHDLEEGYSGQLTWTRLPQGFKNSPTIFDEALHEDLGEHRREHPGLTLLQYVDDILNAADKAKDCERGTQELLATLGALGYQASGKKAQICRERATWFTDGSSFVRDGHRNTPYTLGFTPYEIMFGRPPPVIPSLRAELIAEFKDQELFLSLRGLQRAHEDIWPRLRAIYEAGPTPTPHQYRPGDWVYVKRHHRETLEPRWKGPYIVVLTTPTALKVDGIATWVHHTHARPADPSSIRKDVVTQWAISRDQHNLLKLKLQHIRPT</sequence>
<dbReference type="Gene3D" id="3.10.10.10">
    <property type="entry name" value="HIV Type 1 Reverse Transcriptase, subunit A, domain 1"/>
    <property type="match status" value="1"/>
</dbReference>
<organism evidence="8 9">
    <name type="scientific">Lynx pardinus</name>
    <name type="common">Iberian lynx</name>
    <name type="synonym">Felis pardina</name>
    <dbReference type="NCBI Taxonomy" id="191816"/>
    <lineage>
        <taxon>Eukaryota</taxon>
        <taxon>Metazoa</taxon>
        <taxon>Chordata</taxon>
        <taxon>Craniata</taxon>
        <taxon>Vertebrata</taxon>
        <taxon>Euteleostomi</taxon>
        <taxon>Mammalia</taxon>
        <taxon>Eutheria</taxon>
        <taxon>Laurasiatheria</taxon>
        <taxon>Carnivora</taxon>
        <taxon>Feliformia</taxon>
        <taxon>Felidae</taxon>
        <taxon>Felinae</taxon>
        <taxon>Lynx</taxon>
    </lineage>
</organism>
<dbReference type="EMBL" id="CAAGRJ010023222">
    <property type="protein sequence ID" value="VFV36810.1"/>
    <property type="molecule type" value="Genomic_DNA"/>
</dbReference>
<dbReference type="PANTHER" id="PTHR33064:SF29">
    <property type="entry name" value="PEPTIDASE A2 DOMAIN-CONTAINING PROTEIN-RELATED"/>
    <property type="match status" value="1"/>
</dbReference>
<dbReference type="GO" id="GO:0016779">
    <property type="term" value="F:nucleotidyltransferase activity"/>
    <property type="evidence" value="ECO:0007669"/>
    <property type="project" value="UniProtKB-KW"/>
</dbReference>
<evidence type="ECO:0000256" key="6">
    <source>
        <dbReference type="ARBA" id="ARBA00022801"/>
    </source>
</evidence>
<dbReference type="Gene3D" id="3.30.70.270">
    <property type="match status" value="1"/>
</dbReference>